<comment type="caution">
    <text evidence="1">The sequence shown here is derived from an EMBL/GenBank/DDBJ whole genome shotgun (WGS) entry which is preliminary data.</text>
</comment>
<keyword evidence="2" id="KW-1185">Reference proteome</keyword>
<proteinExistence type="predicted"/>
<dbReference type="RefSeq" id="WP_389835686.1">
    <property type="nucleotide sequence ID" value="NZ_JBIAJP010000022.1"/>
</dbReference>
<organism evidence="1 2">
    <name type="scientific">Streptomyces tibetensis</name>
    <dbReference type="NCBI Taxonomy" id="2382123"/>
    <lineage>
        <taxon>Bacteria</taxon>
        <taxon>Bacillati</taxon>
        <taxon>Actinomycetota</taxon>
        <taxon>Actinomycetes</taxon>
        <taxon>Kitasatosporales</taxon>
        <taxon>Streptomycetaceae</taxon>
        <taxon>Streptomyces</taxon>
    </lineage>
</organism>
<name>A0ABW6N8R4_9ACTN</name>
<dbReference type="InterPro" id="IPR045677">
    <property type="entry name" value="DUF6197"/>
</dbReference>
<evidence type="ECO:0000313" key="2">
    <source>
        <dbReference type="Proteomes" id="UP001601422"/>
    </source>
</evidence>
<sequence>MHASTTTLAPAAPVSAGVVFTDETLRKAAALTADRHRPVWTGASGEESSGEAVARHLEATAALLERDGWIRTYDYSSDWTKGMGAVDEDSMTVKDMVKALLRMARDSVGNDSRRTLRTALRHVGEGSPHGDTDTDTVASEVLDLLIKAHTGFSGARAFPWSERLHRSHADITALLAAGAHFARTYGPAQTRCA</sequence>
<dbReference type="Proteomes" id="UP001601422">
    <property type="component" value="Unassembled WGS sequence"/>
</dbReference>
<evidence type="ECO:0000313" key="1">
    <source>
        <dbReference type="EMBL" id="MFF0009682.1"/>
    </source>
</evidence>
<dbReference type="EMBL" id="JBIAJP010000022">
    <property type="protein sequence ID" value="MFF0009682.1"/>
    <property type="molecule type" value="Genomic_DNA"/>
</dbReference>
<dbReference type="Pfam" id="PF19698">
    <property type="entry name" value="DUF6197"/>
    <property type="match status" value="1"/>
</dbReference>
<protein>
    <submittedName>
        <fullName evidence="1">Uncharacterized protein</fullName>
    </submittedName>
</protein>
<gene>
    <name evidence="1" type="ORF">ACFYQT_40530</name>
</gene>
<accession>A0ABW6N8R4</accession>
<reference evidence="1 2" key="1">
    <citation type="submission" date="2024-10" db="EMBL/GenBank/DDBJ databases">
        <title>The Natural Products Discovery Center: Release of the First 8490 Sequenced Strains for Exploring Actinobacteria Biosynthetic Diversity.</title>
        <authorList>
            <person name="Kalkreuter E."/>
            <person name="Kautsar S.A."/>
            <person name="Yang D."/>
            <person name="Bader C.D."/>
            <person name="Teijaro C.N."/>
            <person name="Fluegel L."/>
            <person name="Davis C.M."/>
            <person name="Simpson J.R."/>
            <person name="Lauterbach L."/>
            <person name="Steele A.D."/>
            <person name="Gui C."/>
            <person name="Meng S."/>
            <person name="Li G."/>
            <person name="Viehrig K."/>
            <person name="Ye F."/>
            <person name="Su P."/>
            <person name="Kiefer A.F."/>
            <person name="Nichols A."/>
            <person name="Cepeda A.J."/>
            <person name="Yan W."/>
            <person name="Fan B."/>
            <person name="Jiang Y."/>
            <person name="Adhikari A."/>
            <person name="Zheng C.-J."/>
            <person name="Schuster L."/>
            <person name="Cowan T.M."/>
            <person name="Smanski M.J."/>
            <person name="Chevrette M.G."/>
            <person name="De Carvalho L.P.S."/>
            <person name="Shen B."/>
        </authorList>
    </citation>
    <scope>NUCLEOTIDE SEQUENCE [LARGE SCALE GENOMIC DNA]</scope>
    <source>
        <strain evidence="1 2">NPDC005497</strain>
    </source>
</reference>